<dbReference type="Gene3D" id="3.40.50.720">
    <property type="entry name" value="NAD(P)-binding Rossmann-like Domain"/>
    <property type="match status" value="1"/>
</dbReference>
<evidence type="ECO:0000259" key="2">
    <source>
        <dbReference type="Pfam" id="PF00535"/>
    </source>
</evidence>
<dbReference type="SUPFAM" id="SSF53448">
    <property type="entry name" value="Nucleotide-diphospho-sugar transferases"/>
    <property type="match status" value="1"/>
</dbReference>
<dbReference type="Pfam" id="PF13727">
    <property type="entry name" value="CoA_binding_3"/>
    <property type="match status" value="1"/>
</dbReference>
<dbReference type="STRING" id="1895771.BGO89_12175"/>
<reference evidence="3 4" key="1">
    <citation type="submission" date="2016-09" db="EMBL/GenBank/DDBJ databases">
        <title>Genome-resolved meta-omics ties microbial dynamics to process performance in biotechnology for thiocyanate degradation.</title>
        <authorList>
            <person name="Kantor R.S."/>
            <person name="Huddy R.J."/>
            <person name="Iyer R."/>
            <person name="Thomas B.C."/>
            <person name="Brown C.T."/>
            <person name="Anantharaman K."/>
            <person name="Tringe S."/>
            <person name="Hettich R.L."/>
            <person name="Harrison S.T."/>
            <person name="Banfield J.F."/>
        </authorList>
    </citation>
    <scope>NUCLEOTIDE SEQUENCE [LARGE SCALE GENOMIC DNA]</scope>
    <source>
        <strain evidence="3">59-99</strain>
    </source>
</reference>
<feature type="transmembrane region" description="Helical" evidence="1">
    <location>
        <begin position="544"/>
        <end position="566"/>
    </location>
</feature>
<feature type="transmembrane region" description="Helical" evidence="1">
    <location>
        <begin position="288"/>
        <end position="308"/>
    </location>
</feature>
<dbReference type="PANTHER" id="PTHR43179">
    <property type="entry name" value="RHAMNOSYLTRANSFERASE WBBL"/>
    <property type="match status" value="1"/>
</dbReference>
<accession>A0A1M3KXU5</accession>
<evidence type="ECO:0000313" key="4">
    <source>
        <dbReference type="Proteomes" id="UP000184233"/>
    </source>
</evidence>
<protein>
    <recommendedName>
        <fullName evidence="2">Glycosyltransferase 2-like domain-containing protein</fullName>
    </recommendedName>
</protein>
<gene>
    <name evidence="3" type="ORF">BGO89_12175</name>
</gene>
<dbReference type="Pfam" id="PF00535">
    <property type="entry name" value="Glycos_transf_2"/>
    <property type="match status" value="1"/>
</dbReference>
<comment type="caution">
    <text evidence="3">The sequence shown here is derived from an EMBL/GenBank/DDBJ whole genome shotgun (WGS) entry which is preliminary data.</text>
</comment>
<dbReference type="InterPro" id="IPR029044">
    <property type="entry name" value="Nucleotide-diphossugar_trans"/>
</dbReference>
<dbReference type="EMBL" id="MKVH01000024">
    <property type="protein sequence ID" value="OJX57242.1"/>
    <property type="molecule type" value="Genomic_DNA"/>
</dbReference>
<sequence length="651" mass="72595">MERPDVSVLIVNYNVKDYLLQCLRSIEQRTAGVDVEVVVVDNCSDDNSVAELEPLFPWVTWIPLDRNVGFGRGNNAGLDRCSGRYVLFLNPDTIIAQDTLNVMVRYMDDHADVGMAGCKVLNPDGTFQLACRRGFPTPWASFCKLFGLQSLFPNSPLFAQYNQTFRSVDETYEIDALIGAFMIGRTDDVRALGGFDPDFFMYGEDLDLCYRVQKTGRKIMYVHETSIVHFKGESTKRSSMNEVQVFYQAMRIFAKKHFGGSPLFLLFLRMGIVLRAGLERVLRRKRELVIAFFDLLAINGALMAATTIRFDGPFGFPDYAYPTVFLVISVVMLCSMVAVGEYVEHRPTVRRSIVGLLVTFFMLSSLTYFFKQFAFSRGVLLMTIGFSVILFAIIRGAAAVAEAMVGGRKIRRIVLVGLNERTERIVQALHGAEHRNADIVGIAAHGAYTGDTFVGYPVLGTTDYLAKLVAMHGITEVIMTDRNVGQAEIMRLMAACSADRVRFHMAADYDEIVTARIINEVAGIEPTVKVSPLTTFRNRTVKRVVDIVAAIFVLLLHLPGLILGLASTRTRKNVSQWSMVLRGTYSVVGLYADGIQRNVGKEGITGLVHISTPAALSPSAIEQLNDFYVEQYSIALDIEILLKHLLRRIRG</sequence>
<dbReference type="PANTHER" id="PTHR43179:SF7">
    <property type="entry name" value="RHAMNOSYLTRANSFERASE WBBL"/>
    <property type="match status" value="1"/>
</dbReference>
<keyword evidence="1" id="KW-0812">Transmembrane</keyword>
<evidence type="ECO:0000313" key="3">
    <source>
        <dbReference type="EMBL" id="OJX57242.1"/>
    </source>
</evidence>
<keyword evidence="1" id="KW-1133">Transmembrane helix</keyword>
<feature type="transmembrane region" description="Helical" evidence="1">
    <location>
        <begin position="352"/>
        <end position="370"/>
    </location>
</feature>
<name>A0A1M3KXU5_9BACT</name>
<feature type="transmembrane region" description="Helical" evidence="1">
    <location>
        <begin position="320"/>
        <end position="340"/>
    </location>
</feature>
<dbReference type="AlphaFoldDB" id="A0A1M3KXU5"/>
<dbReference type="Gene3D" id="3.90.550.10">
    <property type="entry name" value="Spore Coat Polysaccharide Biosynthesis Protein SpsA, Chain A"/>
    <property type="match status" value="1"/>
</dbReference>
<feature type="transmembrane region" description="Helical" evidence="1">
    <location>
        <begin position="258"/>
        <end position="276"/>
    </location>
</feature>
<keyword evidence="1" id="KW-0472">Membrane</keyword>
<proteinExistence type="predicted"/>
<evidence type="ECO:0000256" key="1">
    <source>
        <dbReference type="SAM" id="Phobius"/>
    </source>
</evidence>
<dbReference type="Proteomes" id="UP000184233">
    <property type="component" value="Unassembled WGS sequence"/>
</dbReference>
<dbReference type="CDD" id="cd04186">
    <property type="entry name" value="GT_2_like_c"/>
    <property type="match status" value="1"/>
</dbReference>
<feature type="domain" description="Glycosyltransferase 2-like" evidence="2">
    <location>
        <begin position="7"/>
        <end position="164"/>
    </location>
</feature>
<feature type="transmembrane region" description="Helical" evidence="1">
    <location>
        <begin position="382"/>
        <end position="405"/>
    </location>
</feature>
<dbReference type="InterPro" id="IPR001173">
    <property type="entry name" value="Glyco_trans_2-like"/>
</dbReference>
<organism evidence="3 4">
    <name type="scientific">Candidatus Kapaibacterium thiocyanatum</name>
    <dbReference type="NCBI Taxonomy" id="1895771"/>
    <lineage>
        <taxon>Bacteria</taxon>
        <taxon>Pseudomonadati</taxon>
        <taxon>Candidatus Kapaibacteriota</taxon>
        <taxon>Candidatus Kapaibacteriia</taxon>
        <taxon>Candidatus Kapaibacteriales</taxon>
        <taxon>Candidatus Kapaibacteriaceae</taxon>
        <taxon>Candidatus Kapaibacterium</taxon>
    </lineage>
</organism>